<organism evidence="2 3">
    <name type="scientific">Pseudomonas phage DL60</name>
    <dbReference type="NCBI Taxonomy" id="1640970"/>
    <lineage>
        <taxon>Viruses</taxon>
        <taxon>Duplodnaviria</taxon>
        <taxon>Heunggongvirae</taxon>
        <taxon>Uroviricota</taxon>
        <taxon>Caudoviricetes</taxon>
        <taxon>Lindbergviridae</taxon>
        <taxon>Pbunavirus</taxon>
        <taxon>Pbunavirus DL60</taxon>
    </lineage>
</organism>
<keyword evidence="3" id="KW-1185">Reference proteome</keyword>
<dbReference type="Proteomes" id="UP000203318">
    <property type="component" value="Segment"/>
</dbReference>
<protein>
    <submittedName>
        <fullName evidence="2">Uncharacterized protein</fullName>
    </submittedName>
</protein>
<evidence type="ECO:0000256" key="1">
    <source>
        <dbReference type="SAM" id="MobiDB-lite"/>
    </source>
</evidence>
<dbReference type="GeneID" id="26613158"/>
<evidence type="ECO:0000313" key="3">
    <source>
        <dbReference type="Proteomes" id="UP000203318"/>
    </source>
</evidence>
<dbReference type="RefSeq" id="YP_009193790.1">
    <property type="nucleotide sequence ID" value="NC_028745.1"/>
</dbReference>
<dbReference type="EMBL" id="KR054030">
    <property type="protein sequence ID" value="AKF13892.1"/>
    <property type="molecule type" value="Genomic_DNA"/>
</dbReference>
<sequence length="79" mass="8683">MEAASAHGNHRNVNQLMSLDGIVFRINPGDERLDCSDIFGPIILNNLGGNHYFKVERIPPRPSVKSGDQSRSVGRFCGC</sequence>
<accession>A0A0F6WDH9</accession>
<dbReference type="KEGG" id="vg:26613158"/>
<reference evidence="2 3" key="1">
    <citation type="journal article" date="2016" name="Microb. Biotechnol.">
        <title>A novel bacteriophage cocktail reduces and disperses Pseudomonas aeruginosa biofilms under static and flow conditions.</title>
        <authorList>
            <person name="Alves D.R."/>
            <person name="Perez-Esteban P."/>
            <person name="Kot W."/>
            <person name="Bean J.E."/>
            <person name="Arnot T."/>
            <person name="Hansen L.H."/>
            <person name="Enright M.C."/>
            <person name="Jenkins A.T."/>
        </authorList>
    </citation>
    <scope>NUCLEOTIDE SEQUENCE [LARGE SCALE GENOMIC DNA]</scope>
</reference>
<name>A0A0F6WDH9_9CAUD</name>
<evidence type="ECO:0000313" key="2">
    <source>
        <dbReference type="EMBL" id="AKF13892.1"/>
    </source>
</evidence>
<proteinExistence type="predicted"/>
<feature type="region of interest" description="Disordered" evidence="1">
    <location>
        <begin position="60"/>
        <end position="79"/>
    </location>
</feature>